<dbReference type="AlphaFoldDB" id="A0A4Z2D1I7"/>
<accession>A0A4Z2D1I7</accession>
<evidence type="ECO:0000256" key="7">
    <source>
        <dbReference type="ARBA" id="ARBA00022840"/>
    </source>
</evidence>
<dbReference type="SUPFAM" id="SSF55931">
    <property type="entry name" value="Glutamine synthetase/guanido kinase"/>
    <property type="match status" value="1"/>
</dbReference>
<sequence>MIEGVPGIPFGRLLHAFSTVECNMKKRRLNLITHLPQNCIALTISAFPRLGCDDFCYPAAKPTPESGVSRSLFFPDAAINQGHPRFQTLTRNIRERRGAKVVINAPIYQDTCTPQPFIEKFPNQNDLTPALPNHVYLDAMGFGMGCSCLQITFQACCIDEARILYDQLTTICPIIMALSAATPAIRGYLLDWDCRWGIISASVDDRTEEERGLKPLRNDQFVIPKSRFSSVSFYLSPMGAKFNDIPLVYNNDYYNTLIEGGVDDTLALHVAHLFIRDPISIFSESLTLPENEETVEHFETIQSTNWQSMRFKPPPLNSSIGWRVEFRPTELQLTDFENAAFVTFILLLSRTILKFKLNLLIPLSKVDANIATALKRDAVLNGKFYFKRGHLITTDGSPIDLTKSCSCFKRHRTYSTRCDPSDPNCIFSHDAQDTLFVDPFEHHIKASSSFSSLSSFAEVEPDDSYMLMSVNEIINGTVRCYCY</sequence>
<comment type="catalytic activity">
    <reaction evidence="10">
        <text>L-cysteine + L-glutamate + ATP = gamma-L-glutamyl-L-cysteine + ADP + phosphate + H(+)</text>
        <dbReference type="Rhea" id="RHEA:13285"/>
        <dbReference type="ChEBI" id="CHEBI:15378"/>
        <dbReference type="ChEBI" id="CHEBI:29985"/>
        <dbReference type="ChEBI" id="CHEBI:30616"/>
        <dbReference type="ChEBI" id="CHEBI:35235"/>
        <dbReference type="ChEBI" id="CHEBI:43474"/>
        <dbReference type="ChEBI" id="CHEBI:58173"/>
        <dbReference type="ChEBI" id="CHEBI:456216"/>
        <dbReference type="EC" id="6.3.2.2"/>
    </reaction>
</comment>
<dbReference type="GO" id="GO:0005524">
    <property type="term" value="F:ATP binding"/>
    <property type="evidence" value="ECO:0007669"/>
    <property type="project" value="UniProtKB-UniRule"/>
</dbReference>
<keyword evidence="5 10" id="KW-0317">Glutathione biosynthesis</keyword>
<organism evidence="11 12">
    <name type="scientific">Schistosoma japonicum</name>
    <name type="common">Blood fluke</name>
    <dbReference type="NCBI Taxonomy" id="6182"/>
    <lineage>
        <taxon>Eukaryota</taxon>
        <taxon>Metazoa</taxon>
        <taxon>Spiralia</taxon>
        <taxon>Lophotrochozoa</taxon>
        <taxon>Platyhelminthes</taxon>
        <taxon>Trematoda</taxon>
        <taxon>Digenea</taxon>
        <taxon>Strigeidida</taxon>
        <taxon>Schistosomatoidea</taxon>
        <taxon>Schistosomatidae</taxon>
        <taxon>Schistosoma</taxon>
    </lineage>
</organism>
<evidence type="ECO:0000256" key="9">
    <source>
        <dbReference type="ARBA" id="ARBA00032122"/>
    </source>
</evidence>
<keyword evidence="4 10" id="KW-0436">Ligase</keyword>
<dbReference type="GO" id="GO:0004357">
    <property type="term" value="F:glutamate-cysteine ligase activity"/>
    <property type="evidence" value="ECO:0007669"/>
    <property type="project" value="UniProtKB-UniRule"/>
</dbReference>
<keyword evidence="12" id="KW-1185">Reference proteome</keyword>
<comment type="caution">
    <text evidence="11">The sequence shown here is derived from an EMBL/GenBank/DDBJ whole genome shotgun (WGS) entry which is preliminary data.</text>
</comment>
<comment type="pathway">
    <text evidence="1 10">Sulfur metabolism; glutathione biosynthesis; glutathione from L-cysteine and L-glutamate: step 1/2.</text>
</comment>
<keyword evidence="6 10" id="KW-0547">Nucleotide-binding</keyword>
<gene>
    <name evidence="11" type="ORF">EWB00_005344</name>
</gene>
<evidence type="ECO:0000313" key="12">
    <source>
        <dbReference type="Proteomes" id="UP000311919"/>
    </source>
</evidence>
<dbReference type="EC" id="6.3.2.2" evidence="3 10"/>
<comment type="similarity">
    <text evidence="2 10">Belongs to the glutamate--cysteine ligase type 3 family.</text>
</comment>
<evidence type="ECO:0000256" key="1">
    <source>
        <dbReference type="ARBA" id="ARBA00005006"/>
    </source>
</evidence>
<dbReference type="InterPro" id="IPR004308">
    <property type="entry name" value="GCS"/>
</dbReference>
<dbReference type="OrthoDB" id="7939818at2759"/>
<dbReference type="UniPathway" id="UPA00142">
    <property type="reaction ID" value="UER00209"/>
</dbReference>
<dbReference type="Pfam" id="PF03074">
    <property type="entry name" value="GCS"/>
    <property type="match status" value="1"/>
</dbReference>
<keyword evidence="7 10" id="KW-0067">ATP-binding</keyword>
<evidence type="ECO:0000256" key="3">
    <source>
        <dbReference type="ARBA" id="ARBA00012220"/>
    </source>
</evidence>
<evidence type="ECO:0000256" key="5">
    <source>
        <dbReference type="ARBA" id="ARBA00022684"/>
    </source>
</evidence>
<evidence type="ECO:0000256" key="2">
    <source>
        <dbReference type="ARBA" id="ARBA00008100"/>
    </source>
</evidence>
<dbReference type="Proteomes" id="UP000311919">
    <property type="component" value="Unassembled WGS sequence"/>
</dbReference>
<dbReference type="EMBL" id="SKCS01000359">
    <property type="protein sequence ID" value="TNN10365.1"/>
    <property type="molecule type" value="Genomic_DNA"/>
</dbReference>
<proteinExistence type="inferred from homology"/>
<dbReference type="GO" id="GO:0017109">
    <property type="term" value="C:glutamate-cysteine ligase complex"/>
    <property type="evidence" value="ECO:0007669"/>
    <property type="project" value="TreeGrafter"/>
</dbReference>
<evidence type="ECO:0000256" key="10">
    <source>
        <dbReference type="RuleBase" id="RU367135"/>
    </source>
</evidence>
<reference evidence="11 12" key="1">
    <citation type="submission" date="2019-03" db="EMBL/GenBank/DDBJ databases">
        <title>An improved genome assembly of the fluke Schistosoma japonicum.</title>
        <authorList>
            <person name="Hu W."/>
            <person name="Luo F."/>
            <person name="Yin M."/>
            <person name="Mo X."/>
            <person name="Sun C."/>
            <person name="Wu Q."/>
            <person name="Zhu B."/>
            <person name="Xiang M."/>
            <person name="Wang J."/>
            <person name="Wang Y."/>
            <person name="Zhang T."/>
            <person name="Xu B."/>
            <person name="Zheng H."/>
            <person name="Feng Z."/>
        </authorList>
    </citation>
    <scope>NUCLEOTIDE SEQUENCE [LARGE SCALE GENOMIC DNA]</scope>
    <source>
        <strain evidence="11">HuSjv2</strain>
        <tissue evidence="11">Worms</tissue>
    </source>
</reference>
<name>A0A4Z2D1I7_SCHJA</name>
<dbReference type="FunFam" id="3.30.590.50:FF:000002">
    <property type="entry name" value="Glutamate--cysteine ligase catalytic subunit"/>
    <property type="match status" value="1"/>
</dbReference>
<evidence type="ECO:0000256" key="4">
    <source>
        <dbReference type="ARBA" id="ARBA00022598"/>
    </source>
</evidence>
<dbReference type="PANTHER" id="PTHR11164">
    <property type="entry name" value="GLUTAMATE CYSTEINE LIGASE"/>
    <property type="match status" value="1"/>
</dbReference>
<dbReference type="PANTHER" id="PTHR11164:SF0">
    <property type="entry name" value="GLUTAMATE--CYSTEINE LIGASE CATALYTIC SUBUNIT"/>
    <property type="match status" value="1"/>
</dbReference>
<evidence type="ECO:0000256" key="8">
    <source>
        <dbReference type="ARBA" id="ARBA00030585"/>
    </source>
</evidence>
<dbReference type="GO" id="GO:0006750">
    <property type="term" value="P:glutathione biosynthetic process"/>
    <property type="evidence" value="ECO:0007669"/>
    <property type="project" value="UniProtKB-UniRule"/>
</dbReference>
<evidence type="ECO:0000256" key="6">
    <source>
        <dbReference type="ARBA" id="ARBA00022741"/>
    </source>
</evidence>
<evidence type="ECO:0000313" key="11">
    <source>
        <dbReference type="EMBL" id="TNN10365.1"/>
    </source>
</evidence>
<protein>
    <recommendedName>
        <fullName evidence="3 10">Glutamate--cysteine ligase</fullName>
        <ecNumber evidence="3 10">6.3.2.2</ecNumber>
    </recommendedName>
    <alternativeName>
        <fullName evidence="9 10">Gamma-ECS</fullName>
    </alternativeName>
    <alternativeName>
        <fullName evidence="8 10">Gamma-glutamylcysteine synthetase</fullName>
    </alternativeName>
</protein>
<dbReference type="Gene3D" id="3.30.590.50">
    <property type="match status" value="2"/>
</dbReference>
<dbReference type="InterPro" id="IPR014746">
    <property type="entry name" value="Gln_synth/guanido_kin_cat_dom"/>
</dbReference>